<feature type="compositionally biased region" description="Basic and acidic residues" evidence="1">
    <location>
        <begin position="145"/>
        <end position="158"/>
    </location>
</feature>
<dbReference type="AlphaFoldDB" id="A0A382D8Y3"/>
<dbReference type="Gene3D" id="2.30.30.700">
    <property type="entry name" value="SLA1 homology domain 1"/>
    <property type="match status" value="1"/>
</dbReference>
<gene>
    <name evidence="2" type="ORF">METZ01_LOCUS186927</name>
</gene>
<sequence length="204" mass="22755">MNRHFLPLFLLLSSSAFAQGLSKNDFHAWTDIGGKTLQAQFVKLDGELLTIRLRGPQYNLRIADLSANSKNLFRYLTTPGNLSAKTKRGEFHDWTNIEGKTIRARLVKALGDNLTLEMGEGREFELKLSDLSAKSQALANNLANDKPETAEPPKEKPTTPEVSGLHEWTNKSGRKIKAEFVKVEGDTLTIKMNDKEFGLKLASL</sequence>
<name>A0A382D8Y3_9ZZZZ</name>
<protein>
    <recommendedName>
        <fullName evidence="3">SLA1 homology domain-containing protein</fullName>
    </recommendedName>
</protein>
<feature type="non-terminal residue" evidence="2">
    <location>
        <position position="204"/>
    </location>
</feature>
<dbReference type="EMBL" id="UINC01037890">
    <property type="protein sequence ID" value="SVB34073.1"/>
    <property type="molecule type" value="Genomic_DNA"/>
</dbReference>
<evidence type="ECO:0000256" key="1">
    <source>
        <dbReference type="SAM" id="MobiDB-lite"/>
    </source>
</evidence>
<accession>A0A382D8Y3</accession>
<reference evidence="2" key="1">
    <citation type="submission" date="2018-05" db="EMBL/GenBank/DDBJ databases">
        <authorList>
            <person name="Lanie J.A."/>
            <person name="Ng W.-L."/>
            <person name="Kazmierczak K.M."/>
            <person name="Andrzejewski T.M."/>
            <person name="Davidsen T.M."/>
            <person name="Wayne K.J."/>
            <person name="Tettelin H."/>
            <person name="Glass J.I."/>
            <person name="Rusch D."/>
            <person name="Podicherti R."/>
            <person name="Tsui H.-C.T."/>
            <person name="Winkler M.E."/>
        </authorList>
    </citation>
    <scope>NUCLEOTIDE SEQUENCE</scope>
</reference>
<feature type="region of interest" description="Disordered" evidence="1">
    <location>
        <begin position="143"/>
        <end position="165"/>
    </location>
</feature>
<evidence type="ECO:0008006" key="3">
    <source>
        <dbReference type="Google" id="ProtNLM"/>
    </source>
</evidence>
<evidence type="ECO:0000313" key="2">
    <source>
        <dbReference type="EMBL" id="SVB34073.1"/>
    </source>
</evidence>
<organism evidence="2">
    <name type="scientific">marine metagenome</name>
    <dbReference type="NCBI Taxonomy" id="408172"/>
    <lineage>
        <taxon>unclassified sequences</taxon>
        <taxon>metagenomes</taxon>
        <taxon>ecological metagenomes</taxon>
    </lineage>
</organism>
<proteinExistence type="predicted"/>